<dbReference type="Pfam" id="PF22252">
    <property type="entry name" value="PNGase_F-II_N"/>
    <property type="match status" value="1"/>
</dbReference>
<evidence type="ECO:0000313" key="3">
    <source>
        <dbReference type="EMBL" id="BCY28432.1"/>
    </source>
</evidence>
<sequence>MFKKSITLLFSFFSILIFSQTEKTIKITYEKFYNDKLIGTENPIITFASNDKTYITSKAIEDKTSESPFEYIVSNQSKVSFEKITQLSEESLIKTKDTSTISSYNFELFNDTKKICGYVCKKATTIINSNHYTLWYTTGLNVNAGPNVIGQNLGLVLEINRNNNFIIKANKVEKIKFNFPSTDKIQTFDNLTYQDLVWKSRFRTLPVFSNEIINFSSESTSNDSILRFANGTIILKKVKFPKIKSNNLSFIDLTLQSNGDAYDRTGSLFIIPEDKQISFLEALQKDVSVLPIYENGNGKKYQGVANTYNFTPLLELMRFFTPFGIDKYNHITLKDKEWHDKVMYRQDISDYNTFLSNNEFWVGAFIGNYDKGGHKISMNITIHNEGTKTKESEFVLPLFNTTNVMEMAGQNYATMFDSKEGLVVNFELEKDFKNVFLRYTSTGHGGWENGDEFVPKKNTIILDNKIVHEFTPWREDCGSYRLFNPASGNFNNGLSSSDYSRSNWCPGMVTYPTYIDLGELKEGKHTIQIKIPQGKPEGGSFSAWNVSGVLIGK</sequence>
<organism evidence="3 4">
    <name type="scientific">Flavobacterium okayamense</name>
    <dbReference type="NCBI Taxonomy" id="2830782"/>
    <lineage>
        <taxon>Bacteria</taxon>
        <taxon>Pseudomonadati</taxon>
        <taxon>Bacteroidota</taxon>
        <taxon>Flavobacteriia</taxon>
        <taxon>Flavobacteriales</taxon>
        <taxon>Flavobacteriaceae</taxon>
        <taxon>Flavobacterium</taxon>
    </lineage>
</organism>
<dbReference type="Gene3D" id="2.60.120.1570">
    <property type="entry name" value="Peptide-N-glycosidase F, N-terminal domain"/>
    <property type="match status" value="1"/>
</dbReference>
<protein>
    <recommendedName>
        <fullName evidence="2">Peptide-N-glycosidase F N-terminal domain-containing protein</fullName>
    </recommendedName>
</protein>
<dbReference type="EMBL" id="AP024749">
    <property type="protein sequence ID" value="BCY28432.1"/>
    <property type="molecule type" value="Genomic_DNA"/>
</dbReference>
<dbReference type="SUPFAM" id="SSF49742">
    <property type="entry name" value="PHM/PNGase F"/>
    <property type="match status" value="1"/>
</dbReference>
<dbReference type="Gene3D" id="2.60.120.230">
    <property type="match status" value="1"/>
</dbReference>
<keyword evidence="4" id="KW-1185">Reference proteome</keyword>
<evidence type="ECO:0000313" key="4">
    <source>
        <dbReference type="Proteomes" id="UP000825258"/>
    </source>
</evidence>
<dbReference type="RefSeq" id="WP_221257552.1">
    <property type="nucleotide sequence ID" value="NZ_AP024749.1"/>
</dbReference>
<dbReference type="SMART" id="SM01290">
    <property type="entry name" value="N-glycanase_N"/>
    <property type="match status" value="1"/>
</dbReference>
<gene>
    <name evidence="3" type="ORF">KK2020170_13000</name>
</gene>
<keyword evidence="1" id="KW-1015">Disulfide bond</keyword>
<dbReference type="NCBIfam" id="TIGR01200">
    <property type="entry name" value="GLPGLI"/>
    <property type="match status" value="1"/>
</dbReference>
<evidence type="ECO:0000256" key="1">
    <source>
        <dbReference type="ARBA" id="ARBA00023157"/>
    </source>
</evidence>
<dbReference type="InterPro" id="IPR014784">
    <property type="entry name" value="Cu2_ascorb_mOase-like_C"/>
</dbReference>
<proteinExistence type="predicted"/>
<feature type="domain" description="Peptide-N-glycosidase F N-terminal" evidence="2">
    <location>
        <begin position="204"/>
        <end position="382"/>
    </location>
</feature>
<dbReference type="Pfam" id="PF09113">
    <property type="entry name" value="N-glycanase_C"/>
    <property type="match status" value="1"/>
</dbReference>
<dbReference type="InterPro" id="IPR015196">
    <property type="entry name" value="PngaseF_N"/>
</dbReference>
<dbReference type="InterPro" id="IPR008977">
    <property type="entry name" value="PHM/PNGase_F_dom_sf"/>
</dbReference>
<name>A0ABM7S6Z0_9FLAO</name>
<evidence type="ECO:0000259" key="2">
    <source>
        <dbReference type="SMART" id="SM01290"/>
    </source>
</evidence>
<dbReference type="InterPro" id="IPR015197">
    <property type="entry name" value="PngaseF_C"/>
</dbReference>
<reference evidence="3 4" key="1">
    <citation type="submission" date="2021-06" db="EMBL/GenBank/DDBJ databases">
        <title>Whole genome sequences of Flavobacterium sp. KK2020170 and assembly.</title>
        <authorList>
            <person name="Kitahara K."/>
            <person name="Miyoshi S."/>
            <person name="Uesaka K."/>
        </authorList>
    </citation>
    <scope>NUCLEOTIDE SEQUENCE [LARGE SCALE GENOMIC DNA]</scope>
    <source>
        <strain evidence="3 4">KK2020170</strain>
    </source>
</reference>
<dbReference type="InterPro" id="IPR005901">
    <property type="entry name" value="GLPGLI"/>
</dbReference>
<dbReference type="Pfam" id="PF09112">
    <property type="entry name" value="N-glycanase_N"/>
    <property type="match status" value="1"/>
</dbReference>
<dbReference type="Proteomes" id="UP000825258">
    <property type="component" value="Chromosome"/>
</dbReference>
<dbReference type="InterPro" id="IPR043022">
    <property type="entry name" value="PngaseF_N_sf"/>
</dbReference>
<accession>A0ABM7S6Z0</accession>